<dbReference type="InterPro" id="IPR036390">
    <property type="entry name" value="WH_DNA-bd_sf"/>
</dbReference>
<dbReference type="RefSeq" id="WP_043575416.1">
    <property type="nucleotide sequence ID" value="NZ_CP142381.1"/>
</dbReference>
<dbReference type="PROSITE" id="PS50931">
    <property type="entry name" value="HTH_LYSR"/>
    <property type="match status" value="1"/>
</dbReference>
<dbReference type="EMBL" id="JAHDTB010000002">
    <property type="protein sequence ID" value="MBW8286811.1"/>
    <property type="molecule type" value="Genomic_DNA"/>
</dbReference>
<keyword evidence="3" id="KW-0238">DNA-binding</keyword>
<dbReference type="Proteomes" id="UP000711178">
    <property type="component" value="Unassembled WGS sequence"/>
</dbReference>
<keyword evidence="2" id="KW-0805">Transcription regulation</keyword>
<protein>
    <submittedName>
        <fullName evidence="6">LysR family transcriptional regulator</fullName>
    </submittedName>
</protein>
<proteinExistence type="inferred from homology"/>
<keyword evidence="7" id="KW-1185">Reference proteome</keyword>
<dbReference type="Pfam" id="PF00126">
    <property type="entry name" value="HTH_1"/>
    <property type="match status" value="1"/>
</dbReference>
<dbReference type="InterPro" id="IPR000847">
    <property type="entry name" value="LysR_HTH_N"/>
</dbReference>
<dbReference type="Gene3D" id="1.10.10.10">
    <property type="entry name" value="Winged helix-like DNA-binding domain superfamily/Winged helix DNA-binding domain"/>
    <property type="match status" value="1"/>
</dbReference>
<feature type="domain" description="HTH lysR-type" evidence="5">
    <location>
        <begin position="1"/>
        <end position="60"/>
    </location>
</feature>
<evidence type="ECO:0000313" key="6">
    <source>
        <dbReference type="EMBL" id="MBW8286811.1"/>
    </source>
</evidence>
<evidence type="ECO:0000313" key="7">
    <source>
        <dbReference type="Proteomes" id="UP000711178"/>
    </source>
</evidence>
<dbReference type="Gene3D" id="3.40.190.290">
    <property type="match status" value="1"/>
</dbReference>
<comment type="similarity">
    <text evidence="1">Belongs to the LysR transcriptional regulatory family.</text>
</comment>
<dbReference type="InterPro" id="IPR036388">
    <property type="entry name" value="WH-like_DNA-bd_sf"/>
</dbReference>
<gene>
    <name evidence="6" type="ORF">KIF53_04140</name>
</gene>
<keyword evidence="4" id="KW-0804">Transcription</keyword>
<evidence type="ECO:0000259" key="5">
    <source>
        <dbReference type="PROSITE" id="PS50931"/>
    </source>
</evidence>
<evidence type="ECO:0000256" key="1">
    <source>
        <dbReference type="ARBA" id="ARBA00009437"/>
    </source>
</evidence>
<dbReference type="InterPro" id="IPR005119">
    <property type="entry name" value="LysR_subst-bd"/>
</dbReference>
<evidence type="ECO:0000256" key="2">
    <source>
        <dbReference type="ARBA" id="ARBA00023015"/>
    </source>
</evidence>
<dbReference type="SUPFAM" id="SSF46785">
    <property type="entry name" value="Winged helix' DNA-binding domain"/>
    <property type="match status" value="1"/>
</dbReference>
<dbReference type="SUPFAM" id="SSF53850">
    <property type="entry name" value="Periplasmic binding protein-like II"/>
    <property type="match status" value="1"/>
</dbReference>
<dbReference type="GeneID" id="89687013"/>
<evidence type="ECO:0000256" key="4">
    <source>
        <dbReference type="ARBA" id="ARBA00023163"/>
    </source>
</evidence>
<evidence type="ECO:0000256" key="3">
    <source>
        <dbReference type="ARBA" id="ARBA00023125"/>
    </source>
</evidence>
<dbReference type="PANTHER" id="PTHR30126:SF88">
    <property type="entry name" value="TRANSCRIPTIONAL REGULATOR-RELATED"/>
    <property type="match status" value="1"/>
</dbReference>
<dbReference type="Pfam" id="PF03466">
    <property type="entry name" value="LysR_substrate"/>
    <property type="match status" value="1"/>
</dbReference>
<name>A0ABS7F9Z0_9NEIS</name>
<dbReference type="PANTHER" id="PTHR30126">
    <property type="entry name" value="HTH-TYPE TRANSCRIPTIONAL REGULATOR"/>
    <property type="match status" value="1"/>
</dbReference>
<accession>A0ABS7F9Z0</accession>
<organism evidence="6 7">
    <name type="scientific">Chromobacterium subtsugae</name>
    <dbReference type="NCBI Taxonomy" id="251747"/>
    <lineage>
        <taxon>Bacteria</taxon>
        <taxon>Pseudomonadati</taxon>
        <taxon>Pseudomonadota</taxon>
        <taxon>Betaproteobacteria</taxon>
        <taxon>Neisseriales</taxon>
        <taxon>Chromobacteriaceae</taxon>
        <taxon>Chromobacterium</taxon>
    </lineage>
</organism>
<sequence>MDFTLHELVCLDAVLREGSFQAAALKLHRSHPAVHAAIKNLEARLGLSLLDRASYRVRLTPQGEAFHRQAQALLAQAASLGTMCGQLRSGEETDLRVVVGDLTPNAEALDLLRRFFRNWPHTRLHLHFEAISGPWERLLAEDADLILHHVDNSNTRFEWTDVCRVELVPVAAPGFLDGPISRDVSPEQMARHVQVVIRDSAQAPGRDYFVVKEAPSWTVADQYTKKDLIVRGMGWGHMPLHLVAEELRSGALLSLEGRHFRRSALDIVAARLRGRPAGPVASALWSFLAAEGEGRPGGAQLR</sequence>
<comment type="caution">
    <text evidence="6">The sequence shown here is derived from an EMBL/GenBank/DDBJ whole genome shotgun (WGS) entry which is preliminary data.</text>
</comment>
<reference evidence="6 7" key="1">
    <citation type="submission" date="2021-05" db="EMBL/GenBank/DDBJ databases">
        <title>Draft Whole Genome Sequencing Of Biosensor Chromobacterium violaceum Strain CV026 Reveals A Regulatory RNA In Chromobacterium violaceum Phenotype Regulatory Network.</title>
        <authorList>
            <person name="Hong K.W."/>
            <person name="Chan K.G."/>
            <person name="Chang C.-Y."/>
        </authorList>
    </citation>
    <scope>NUCLEOTIDE SEQUENCE [LARGE SCALE GENOMIC DNA]</scope>
    <source>
        <strain evidence="6 7">ATCC 31532</strain>
    </source>
</reference>